<dbReference type="InterPro" id="IPR002725">
    <property type="entry name" value="YgjP-like_metallopeptidase"/>
</dbReference>
<dbReference type="PANTHER" id="PTHR30399:SF1">
    <property type="entry name" value="UTP PYROPHOSPHATASE"/>
    <property type="match status" value="1"/>
</dbReference>
<evidence type="ECO:0000259" key="1">
    <source>
        <dbReference type="Pfam" id="PF01863"/>
    </source>
</evidence>
<gene>
    <name evidence="2" type="ORF">SDC9_96764</name>
</gene>
<proteinExistence type="predicted"/>
<reference evidence="2" key="1">
    <citation type="submission" date="2019-08" db="EMBL/GenBank/DDBJ databases">
        <authorList>
            <person name="Kucharzyk K."/>
            <person name="Murdoch R.W."/>
            <person name="Higgins S."/>
            <person name="Loffler F."/>
        </authorList>
    </citation>
    <scope>NUCLEOTIDE SEQUENCE</scope>
</reference>
<feature type="domain" description="YgjP-like metallopeptidase" evidence="1">
    <location>
        <begin position="22"/>
        <end position="230"/>
    </location>
</feature>
<accession>A0A645AA02</accession>
<evidence type="ECO:0000313" key="2">
    <source>
        <dbReference type="EMBL" id="MPM50030.1"/>
    </source>
</evidence>
<dbReference type="InterPro" id="IPR053136">
    <property type="entry name" value="UTP_pyrophosphatase-like"/>
</dbReference>
<protein>
    <recommendedName>
        <fullName evidence="1">YgjP-like metallopeptidase domain-containing protein</fullName>
    </recommendedName>
</protein>
<dbReference type="Gene3D" id="3.30.2010.10">
    <property type="entry name" value="Metalloproteases ('zincins'), catalytic domain"/>
    <property type="match status" value="1"/>
</dbReference>
<name>A0A645AA02_9ZZZZ</name>
<dbReference type="AlphaFoldDB" id="A0A645AA02"/>
<organism evidence="2">
    <name type="scientific">bioreactor metagenome</name>
    <dbReference type="NCBI Taxonomy" id="1076179"/>
    <lineage>
        <taxon>unclassified sequences</taxon>
        <taxon>metagenomes</taxon>
        <taxon>ecological metagenomes</taxon>
    </lineage>
</organism>
<dbReference type="EMBL" id="VSSQ01012782">
    <property type="protein sequence ID" value="MPM50030.1"/>
    <property type="molecule type" value="Genomic_DNA"/>
</dbReference>
<dbReference type="PANTHER" id="PTHR30399">
    <property type="entry name" value="UNCHARACTERIZED PROTEIN YGJP"/>
    <property type="match status" value="1"/>
</dbReference>
<dbReference type="CDD" id="cd07344">
    <property type="entry name" value="M48_yhfN_like"/>
    <property type="match status" value="1"/>
</dbReference>
<comment type="caution">
    <text evidence="2">The sequence shown here is derived from an EMBL/GenBank/DDBJ whole genome shotgun (WGS) entry which is preliminary data.</text>
</comment>
<dbReference type="Pfam" id="PF01863">
    <property type="entry name" value="YgjP-like"/>
    <property type="match status" value="1"/>
</dbReference>
<sequence>MFRSINYCGLRMEYEYIPKDIKNINIRITRDGEISVSAPLDTKPKLVDNFVEEKAEWIFRKMADFEKAREAMPDDGFYEGKTVFILGKEYTLSFDRAKKFDVKIESGEIIILSRYGDDNLKPKYLDWLAGIAKPVFEDSLTRMLYLAKDYNIKRPEIYIRNMSSRWGSCNIGKHRIGLNVQLMKKDLKCIDQVVLHEVAHFVSPDHSERFYDVLDNLMPDWKDRKNELETKWVDGIL</sequence>